<keyword evidence="3" id="KW-1185">Reference proteome</keyword>
<gene>
    <name evidence="2" type="ORF">KGF56_004805</name>
</gene>
<name>A0AAI9STK9_9ASCO</name>
<proteinExistence type="predicted"/>
<accession>A0AAI9STK9</accession>
<dbReference type="GeneID" id="73382418"/>
<protein>
    <submittedName>
        <fullName evidence="2">Uncharacterized protein</fullName>
    </submittedName>
</protein>
<comment type="caution">
    <text evidence="2">The sequence shown here is derived from an EMBL/GenBank/DDBJ whole genome shotgun (WGS) entry which is preliminary data.</text>
</comment>
<reference evidence="2" key="1">
    <citation type="journal article" date="2022" name="DNA Res.">
        <title>Genome analysis of five recently described species of the CUG-Ser clade uncovers Candida theae as a new hybrid lineage with pathogenic potential in the Candida parapsilosis species complex.</title>
        <authorList>
            <person name="Mixao V."/>
            <person name="Del Olmo V."/>
            <person name="Hegedusova E."/>
            <person name="Saus E."/>
            <person name="Pryszcz L."/>
            <person name="Cillingova A."/>
            <person name="Nosek J."/>
            <person name="Gabaldon T."/>
        </authorList>
    </citation>
    <scope>NUCLEOTIDE SEQUENCE</scope>
    <source>
        <strain evidence="2">CBS 10844</strain>
    </source>
</reference>
<dbReference type="RefSeq" id="XP_049178146.1">
    <property type="nucleotide sequence ID" value="XM_049326282.1"/>
</dbReference>
<sequence>MPTAGKDIAGEDIAGEDIAGEDIAGEDIAGEDIAGEDIAGEDIAGEDIVGIAGKDIKGKDIEDTECEWSFSYYEREYLGTSQTEQDDFSVLEPEPSSNEPVRVKPQEIKLSLNNPFILCKLNYFKRKASKNNLHLYNKKLVVLKERILSNVNKSKVNNQDSLLWKTTLAWILRKGNPSDILLNEIATRQTFMEIATELTLTKLVSDSWYTVGVQK</sequence>
<dbReference type="Proteomes" id="UP001202479">
    <property type="component" value="Unassembled WGS sequence"/>
</dbReference>
<feature type="compositionally biased region" description="Acidic residues" evidence="1">
    <location>
        <begin position="13"/>
        <end position="32"/>
    </location>
</feature>
<organism evidence="2 3">
    <name type="scientific">Candida oxycetoniae</name>
    <dbReference type="NCBI Taxonomy" id="497107"/>
    <lineage>
        <taxon>Eukaryota</taxon>
        <taxon>Fungi</taxon>
        <taxon>Dikarya</taxon>
        <taxon>Ascomycota</taxon>
        <taxon>Saccharomycotina</taxon>
        <taxon>Pichiomycetes</taxon>
        <taxon>Debaryomycetaceae</taxon>
        <taxon>Candida/Lodderomyces clade</taxon>
        <taxon>Candida</taxon>
    </lineage>
</organism>
<evidence type="ECO:0000313" key="3">
    <source>
        <dbReference type="Proteomes" id="UP001202479"/>
    </source>
</evidence>
<dbReference type="EMBL" id="JAHUZD010000149">
    <property type="protein sequence ID" value="KAI3402397.2"/>
    <property type="molecule type" value="Genomic_DNA"/>
</dbReference>
<feature type="region of interest" description="Disordered" evidence="1">
    <location>
        <begin position="1"/>
        <end position="32"/>
    </location>
</feature>
<dbReference type="AlphaFoldDB" id="A0AAI9STK9"/>
<evidence type="ECO:0000313" key="2">
    <source>
        <dbReference type="EMBL" id="KAI3402397.2"/>
    </source>
</evidence>
<evidence type="ECO:0000256" key="1">
    <source>
        <dbReference type="SAM" id="MobiDB-lite"/>
    </source>
</evidence>